<feature type="domain" description="Glycosyltransferase 2-like" evidence="7">
    <location>
        <begin position="5"/>
        <end position="163"/>
    </location>
</feature>
<reference evidence="9" key="1">
    <citation type="submission" date="2012-06" db="EMBL/GenBank/DDBJ databases">
        <title>The complete genome of Flexibacter litoralis DSM 6794.</title>
        <authorList>
            <person name="Lucas S."/>
            <person name="Copeland A."/>
            <person name="Lapidus A."/>
            <person name="Glavina del Rio T."/>
            <person name="Dalin E."/>
            <person name="Tice H."/>
            <person name="Bruce D."/>
            <person name="Goodwin L."/>
            <person name="Pitluck S."/>
            <person name="Peters L."/>
            <person name="Ovchinnikova G."/>
            <person name="Lu M."/>
            <person name="Kyrpides N."/>
            <person name="Mavromatis K."/>
            <person name="Ivanova N."/>
            <person name="Brettin T."/>
            <person name="Detter J.C."/>
            <person name="Han C."/>
            <person name="Larimer F."/>
            <person name="Land M."/>
            <person name="Hauser L."/>
            <person name="Markowitz V."/>
            <person name="Cheng J.-F."/>
            <person name="Hugenholtz P."/>
            <person name="Woyke T."/>
            <person name="Wu D."/>
            <person name="Spring S."/>
            <person name="Lang E."/>
            <person name="Kopitz M."/>
            <person name="Brambilla E."/>
            <person name="Klenk H.-P."/>
            <person name="Eisen J.A."/>
        </authorList>
    </citation>
    <scope>NUCLEOTIDE SEQUENCE [LARGE SCALE GENOMIC DNA]</scope>
    <source>
        <strain evidence="9">ATCC 23117 / DSM 6794 / NBRC 15988 / NCIMB 1366 / Sio-4</strain>
    </source>
</reference>
<keyword evidence="4 8" id="KW-0808">Transferase</keyword>
<dbReference type="RefSeq" id="WP_014797118.1">
    <property type="nucleotide sequence ID" value="NC_018018.1"/>
</dbReference>
<organism evidence="8 9">
    <name type="scientific">Bernardetia litoralis (strain ATCC 23117 / DSM 6794 / NBRC 15988 / NCIMB 1366 / Fx l1 / Sio-4)</name>
    <name type="common">Flexibacter litoralis</name>
    <dbReference type="NCBI Taxonomy" id="880071"/>
    <lineage>
        <taxon>Bacteria</taxon>
        <taxon>Pseudomonadati</taxon>
        <taxon>Bacteroidota</taxon>
        <taxon>Cytophagia</taxon>
        <taxon>Cytophagales</taxon>
        <taxon>Bernardetiaceae</taxon>
        <taxon>Bernardetia</taxon>
    </lineage>
</organism>
<dbReference type="eggNOG" id="COG1215">
    <property type="taxonomic scope" value="Bacteria"/>
</dbReference>
<dbReference type="Gene3D" id="3.90.550.10">
    <property type="entry name" value="Spore Coat Polysaccharide Biosynthesis Protein SpsA, Chain A"/>
    <property type="match status" value="1"/>
</dbReference>
<dbReference type="InterPro" id="IPR029044">
    <property type="entry name" value="Nucleotide-diphossugar_trans"/>
</dbReference>
<protein>
    <submittedName>
        <fullName evidence="8">Glycosyl transferase</fullName>
    </submittedName>
</protein>
<dbReference type="GO" id="GO:0005886">
    <property type="term" value="C:plasma membrane"/>
    <property type="evidence" value="ECO:0007669"/>
    <property type="project" value="UniProtKB-SubCell"/>
</dbReference>
<keyword evidence="6" id="KW-1133">Transmembrane helix</keyword>
<gene>
    <name evidence="8" type="ordered locus">Fleli_1224</name>
</gene>
<dbReference type="KEGG" id="fli:Fleli_1224"/>
<evidence type="ECO:0000256" key="1">
    <source>
        <dbReference type="ARBA" id="ARBA00004236"/>
    </source>
</evidence>
<accession>I4AI76</accession>
<keyword evidence="3" id="KW-0328">Glycosyltransferase</keyword>
<feature type="transmembrane region" description="Helical" evidence="6">
    <location>
        <begin position="313"/>
        <end position="332"/>
    </location>
</feature>
<evidence type="ECO:0000313" key="9">
    <source>
        <dbReference type="Proteomes" id="UP000006054"/>
    </source>
</evidence>
<evidence type="ECO:0000313" key="8">
    <source>
        <dbReference type="EMBL" id="AFM03661.1"/>
    </source>
</evidence>
<evidence type="ECO:0000256" key="4">
    <source>
        <dbReference type="ARBA" id="ARBA00022679"/>
    </source>
</evidence>
<dbReference type="SUPFAM" id="SSF53448">
    <property type="entry name" value="Nucleotide-diphospho-sugar transferases"/>
    <property type="match status" value="1"/>
</dbReference>
<dbReference type="GO" id="GO:0016757">
    <property type="term" value="F:glycosyltransferase activity"/>
    <property type="evidence" value="ECO:0007669"/>
    <property type="project" value="UniProtKB-KW"/>
</dbReference>
<keyword evidence="9" id="KW-1185">Reference proteome</keyword>
<evidence type="ECO:0000259" key="7">
    <source>
        <dbReference type="Pfam" id="PF00535"/>
    </source>
</evidence>
<sequence length="411" mass="48176">MKKISILIAVRNEENIILLCLEKLKKAINFFYKIEENKTNFELEILIGDDNSNDKSSKIIKHFIEKNQDVKCKYYEIIQNNLKGKVNVIHQLINHSEGETIILLDADILVNQNWLQELVKTYYQNDKIKMVMGTTIPKNSSVVVDILAKRDQQQFFTTFQIIDWIFGQGVLAIFSKLGYPQTAMGNNLIFDKKIYQEIGGYEKIEFSVTEDVALFKAFQNYLNGRWWGHQQRQKNNCQIFQSVRQLEKQKKTYHCSCLHARTINKKQFFIQLFNADSLAFTETEPTLKDWILQRHRWFCGAWQFSNFIKKGILIAYLFRIIFLLGIIIAIILSGNLYLILSIFITLGVNFLLIILFFIKLKLKINLLPSSVSPPTTILQIIIFCLIEPFLYFLVGIHFLKTKKVKWKGREF</sequence>
<name>I4AI76_BERLS</name>
<feature type="transmembrane region" description="Helical" evidence="6">
    <location>
        <begin position="337"/>
        <end position="358"/>
    </location>
</feature>
<evidence type="ECO:0000256" key="3">
    <source>
        <dbReference type="ARBA" id="ARBA00022676"/>
    </source>
</evidence>
<dbReference type="Pfam" id="PF00535">
    <property type="entry name" value="Glycos_transf_2"/>
    <property type="match status" value="1"/>
</dbReference>
<keyword evidence="6" id="KW-0812">Transmembrane</keyword>
<dbReference type="PANTHER" id="PTHR43646:SF2">
    <property type="entry name" value="GLYCOSYLTRANSFERASE 2-LIKE DOMAIN-CONTAINING PROTEIN"/>
    <property type="match status" value="1"/>
</dbReference>
<dbReference type="OrthoDB" id="9800276at2"/>
<dbReference type="Proteomes" id="UP000006054">
    <property type="component" value="Chromosome"/>
</dbReference>
<comment type="subcellular location">
    <subcellularLocation>
        <location evidence="1">Cell membrane</location>
    </subcellularLocation>
</comment>
<keyword evidence="5 6" id="KW-0472">Membrane</keyword>
<evidence type="ECO:0000256" key="2">
    <source>
        <dbReference type="ARBA" id="ARBA00022475"/>
    </source>
</evidence>
<dbReference type="PANTHER" id="PTHR43646">
    <property type="entry name" value="GLYCOSYLTRANSFERASE"/>
    <property type="match status" value="1"/>
</dbReference>
<evidence type="ECO:0000256" key="5">
    <source>
        <dbReference type="ARBA" id="ARBA00023136"/>
    </source>
</evidence>
<dbReference type="AlphaFoldDB" id="I4AI76"/>
<evidence type="ECO:0000256" key="6">
    <source>
        <dbReference type="SAM" id="Phobius"/>
    </source>
</evidence>
<keyword evidence="2" id="KW-1003">Cell membrane</keyword>
<feature type="transmembrane region" description="Helical" evidence="6">
    <location>
        <begin position="378"/>
        <end position="399"/>
    </location>
</feature>
<dbReference type="InterPro" id="IPR001173">
    <property type="entry name" value="Glyco_trans_2-like"/>
</dbReference>
<dbReference type="HOGENOM" id="CLU_055604_1_1_10"/>
<proteinExistence type="predicted"/>
<dbReference type="EMBL" id="CP003345">
    <property type="protein sequence ID" value="AFM03661.1"/>
    <property type="molecule type" value="Genomic_DNA"/>
</dbReference>
<dbReference type="STRING" id="880071.Fleli_1224"/>